<evidence type="ECO:0000256" key="8">
    <source>
        <dbReference type="PIRSR" id="PIRSR000350-2"/>
    </source>
</evidence>
<keyword evidence="7 11" id="KW-0676">Redox-active center</keyword>
<evidence type="ECO:0000256" key="10">
    <source>
        <dbReference type="PIRSR" id="PIRSR000350-4"/>
    </source>
</evidence>
<dbReference type="PROSITE" id="PS00076">
    <property type="entry name" value="PYRIDINE_REDOX_1"/>
    <property type="match status" value="1"/>
</dbReference>
<dbReference type="KEGG" id="gtt:GUITHDRAFT_153631"/>
<sequence length="488" mass="52349">MRGRVFFVRAAVRHFSTGGDFDVAVIGGGPGGYVAAIKAAQLGLKTICIEKRGALGGTCLNVGCIPSKALLNSSQMYFDATSHFKNYGINVGNVTLDIKTMMSQKESAVDGLTKGIEGLFKKNKVEYAKGYGRFVDATTIEVEGLDGKKTNIKAKNTIIATGSEPVELPFMPFNDFTDRTCVSSTGALLLDKVPKTLAVIGGGVIGLELGSVWARLGANVTVIEFMDKLCPTMDKELITAFQRSLKKNLNFKFKMSTKVTAADIRKDGVTITMEPAAGGTPEKFEADVALVSVGRRPRTEDLGLDKVGVTLDNKKRIEVDDHFKTKVGNIYAIGDCIRGPMLAHKAEEEGVHVAEAISGKHGTINYDAIPSVIYTHPEVASVGKTEEELQEAKIEYSKGVFPFLANSRARAVASAEGMVKILADKKTDRILGVHIMSNAAGEQIHEAGLAIEYGASCEDIARTCHAHPTLSEAIKEAAMACYDKPIHS</sequence>
<feature type="binding site" evidence="9">
    <location>
        <position position="224"/>
    </location>
    <ligand>
        <name>NAD(+)</name>
        <dbReference type="ChEBI" id="CHEBI:57540"/>
    </ligand>
</feature>
<feature type="active site" description="Proton acceptor" evidence="8">
    <location>
        <position position="467"/>
    </location>
</feature>
<dbReference type="PANTHER" id="PTHR22912:SF223">
    <property type="entry name" value="DIHYDROLIPOYL DEHYDROGENASE 1, MITOCHONDRIAL"/>
    <property type="match status" value="1"/>
</dbReference>
<dbReference type="PRINTS" id="PR00411">
    <property type="entry name" value="PNDRDTASEI"/>
</dbReference>
<organism evidence="14">
    <name type="scientific">Guillardia theta (strain CCMP2712)</name>
    <name type="common">Cryptophyte</name>
    <dbReference type="NCBI Taxonomy" id="905079"/>
    <lineage>
        <taxon>Eukaryota</taxon>
        <taxon>Cryptophyceae</taxon>
        <taxon>Pyrenomonadales</taxon>
        <taxon>Geminigeraceae</taxon>
        <taxon>Guillardia</taxon>
    </lineage>
</organism>
<protein>
    <recommendedName>
        <fullName evidence="11">Dihydrolipoyl dehydrogenase</fullName>
        <ecNumber evidence="11">1.8.1.4</ecNumber>
    </recommendedName>
</protein>
<feature type="binding site" evidence="9">
    <location>
        <begin position="341"/>
        <end position="344"/>
    </location>
    <ligand>
        <name>FAD</name>
        <dbReference type="ChEBI" id="CHEBI:57692"/>
    </ligand>
</feature>
<dbReference type="InterPro" id="IPR001100">
    <property type="entry name" value="Pyr_nuc-diS_OxRdtase"/>
</dbReference>
<dbReference type="Pfam" id="PF07992">
    <property type="entry name" value="Pyr_redox_2"/>
    <property type="match status" value="1"/>
</dbReference>
<dbReference type="InterPro" id="IPR023753">
    <property type="entry name" value="FAD/NAD-binding_dom"/>
</dbReference>
<dbReference type="OrthoDB" id="361797at2759"/>
<feature type="binding site" evidence="9">
    <location>
        <position position="68"/>
    </location>
    <ligand>
        <name>FAD</name>
        <dbReference type="ChEBI" id="CHEBI:57692"/>
    </ligand>
</feature>
<dbReference type="PANTHER" id="PTHR22912">
    <property type="entry name" value="DISULFIDE OXIDOREDUCTASE"/>
    <property type="match status" value="1"/>
</dbReference>
<dbReference type="GO" id="GO:0050660">
    <property type="term" value="F:flavin adenine dinucleotide binding"/>
    <property type="evidence" value="ECO:0007669"/>
    <property type="project" value="InterPro"/>
</dbReference>
<dbReference type="Proteomes" id="UP000011087">
    <property type="component" value="Unassembled WGS sequence"/>
</dbReference>
<dbReference type="InterPro" id="IPR016156">
    <property type="entry name" value="FAD/NAD-linked_Rdtase_dimer_sf"/>
</dbReference>
<feature type="disulfide bond" description="Redox-active" evidence="10">
    <location>
        <begin position="59"/>
        <end position="64"/>
    </location>
</feature>
<evidence type="ECO:0000256" key="4">
    <source>
        <dbReference type="ARBA" id="ARBA00023002"/>
    </source>
</evidence>
<evidence type="ECO:0000256" key="9">
    <source>
        <dbReference type="PIRSR" id="PIRSR000350-3"/>
    </source>
</evidence>
<keyword evidence="9" id="KW-0547">Nucleotide-binding</keyword>
<feature type="binding site" evidence="9">
    <location>
        <begin position="161"/>
        <end position="163"/>
    </location>
    <ligand>
        <name>FAD</name>
        <dbReference type="ChEBI" id="CHEBI:57692"/>
    </ligand>
</feature>
<dbReference type="OMA" id="CAQLGMK"/>
<keyword evidence="4 11" id="KW-0560">Oxidoreductase</keyword>
<reference evidence="14 16" key="1">
    <citation type="journal article" date="2012" name="Nature">
        <title>Algal genomes reveal evolutionary mosaicism and the fate of nucleomorphs.</title>
        <authorList>
            <consortium name="DOE Joint Genome Institute"/>
            <person name="Curtis B.A."/>
            <person name="Tanifuji G."/>
            <person name="Burki F."/>
            <person name="Gruber A."/>
            <person name="Irimia M."/>
            <person name="Maruyama S."/>
            <person name="Arias M.C."/>
            <person name="Ball S.G."/>
            <person name="Gile G.H."/>
            <person name="Hirakawa Y."/>
            <person name="Hopkins J.F."/>
            <person name="Kuo A."/>
            <person name="Rensing S.A."/>
            <person name="Schmutz J."/>
            <person name="Symeonidi A."/>
            <person name="Elias M."/>
            <person name="Eveleigh R.J."/>
            <person name="Herman E.K."/>
            <person name="Klute M.J."/>
            <person name="Nakayama T."/>
            <person name="Obornik M."/>
            <person name="Reyes-Prieto A."/>
            <person name="Armbrust E.V."/>
            <person name="Aves S.J."/>
            <person name="Beiko R.G."/>
            <person name="Coutinho P."/>
            <person name="Dacks J.B."/>
            <person name="Durnford D.G."/>
            <person name="Fast N.M."/>
            <person name="Green B.R."/>
            <person name="Grisdale C.J."/>
            <person name="Hempel F."/>
            <person name="Henrissat B."/>
            <person name="Hoppner M.P."/>
            <person name="Ishida K."/>
            <person name="Kim E."/>
            <person name="Koreny L."/>
            <person name="Kroth P.G."/>
            <person name="Liu Y."/>
            <person name="Malik S.B."/>
            <person name="Maier U.G."/>
            <person name="McRose D."/>
            <person name="Mock T."/>
            <person name="Neilson J.A."/>
            <person name="Onodera N.T."/>
            <person name="Poole A.M."/>
            <person name="Pritham E.J."/>
            <person name="Richards T.A."/>
            <person name="Rocap G."/>
            <person name="Roy S.W."/>
            <person name="Sarai C."/>
            <person name="Schaack S."/>
            <person name="Shirato S."/>
            <person name="Slamovits C.H."/>
            <person name="Spencer D.F."/>
            <person name="Suzuki S."/>
            <person name="Worden A.Z."/>
            <person name="Zauner S."/>
            <person name="Barry K."/>
            <person name="Bell C."/>
            <person name="Bharti A.K."/>
            <person name="Crow J.A."/>
            <person name="Grimwood J."/>
            <person name="Kramer R."/>
            <person name="Lindquist E."/>
            <person name="Lucas S."/>
            <person name="Salamov A."/>
            <person name="McFadden G.I."/>
            <person name="Lane C.E."/>
            <person name="Keeling P.J."/>
            <person name="Gray M.W."/>
            <person name="Grigoriev I.V."/>
            <person name="Archibald J.M."/>
        </authorList>
    </citation>
    <scope>NUCLEOTIDE SEQUENCE</scope>
    <source>
        <strain evidence="14 16">CCMP2712</strain>
    </source>
</reference>
<evidence type="ECO:0000313" key="16">
    <source>
        <dbReference type="Proteomes" id="UP000011087"/>
    </source>
</evidence>
<dbReference type="InterPro" id="IPR050151">
    <property type="entry name" value="Class-I_Pyr_Nuc-Dis_Oxidored"/>
</dbReference>
<dbReference type="GO" id="GO:0004148">
    <property type="term" value="F:dihydrolipoyl dehydrogenase (NADH) activity"/>
    <property type="evidence" value="ECO:0007669"/>
    <property type="project" value="UniProtKB-EC"/>
</dbReference>
<dbReference type="FunFam" id="3.50.50.60:FF:000001">
    <property type="entry name" value="Dihydrolipoyl dehydrogenase, mitochondrial"/>
    <property type="match status" value="1"/>
</dbReference>
<dbReference type="GO" id="GO:0045252">
    <property type="term" value="C:oxoglutarate dehydrogenase complex"/>
    <property type="evidence" value="ECO:0007669"/>
    <property type="project" value="TreeGrafter"/>
</dbReference>
<dbReference type="STRING" id="905079.L1J2C8"/>
<dbReference type="Gene3D" id="3.30.390.30">
    <property type="match status" value="1"/>
</dbReference>
<dbReference type="PRINTS" id="PR00368">
    <property type="entry name" value="FADPNR"/>
</dbReference>
<evidence type="ECO:0000259" key="12">
    <source>
        <dbReference type="Pfam" id="PF02852"/>
    </source>
</evidence>
<dbReference type="SUPFAM" id="SSF55424">
    <property type="entry name" value="FAD/NAD-linked reductases, dimerisation (C-terminal) domain"/>
    <property type="match status" value="1"/>
</dbReference>
<evidence type="ECO:0000256" key="11">
    <source>
        <dbReference type="RuleBase" id="RU003692"/>
    </source>
</evidence>
<gene>
    <name evidence="14" type="ORF">GUITHDRAFT_153631</name>
</gene>
<keyword evidence="16" id="KW-1185">Reference proteome</keyword>
<evidence type="ECO:0000256" key="2">
    <source>
        <dbReference type="ARBA" id="ARBA00022630"/>
    </source>
</evidence>
<comment type="miscellaneous">
    <text evidence="11">The active site is a redox-active disulfide bond.</text>
</comment>
<dbReference type="SUPFAM" id="SSF51905">
    <property type="entry name" value="FAD/NAD(P)-binding domain"/>
    <property type="match status" value="1"/>
</dbReference>
<evidence type="ECO:0000256" key="6">
    <source>
        <dbReference type="ARBA" id="ARBA00023157"/>
    </source>
</evidence>
<keyword evidence="6" id="KW-1015">Disulfide bond</keyword>
<keyword evidence="5 9" id="KW-0520">NAD</keyword>
<feature type="domain" description="Pyridine nucleotide-disulphide oxidoreductase dimerisation" evidence="12">
    <location>
        <begin position="369"/>
        <end position="478"/>
    </location>
</feature>
<dbReference type="InterPro" id="IPR036188">
    <property type="entry name" value="FAD/NAD-bd_sf"/>
</dbReference>
<dbReference type="Pfam" id="PF02852">
    <property type="entry name" value="Pyr_redox_dim"/>
    <property type="match status" value="1"/>
</dbReference>
<feature type="domain" description="FAD/NAD(P)-binding" evidence="13">
    <location>
        <begin position="21"/>
        <end position="350"/>
    </location>
</feature>
<evidence type="ECO:0000313" key="15">
    <source>
        <dbReference type="EnsemblProtists" id="EKX42250"/>
    </source>
</evidence>
<comment type="similarity">
    <text evidence="1 11">Belongs to the class-I pyridine nucleotide-disulfide oxidoreductase family.</text>
</comment>
<proteinExistence type="inferred from homology"/>
<dbReference type="EC" id="1.8.1.4" evidence="11"/>
<keyword evidence="2 11" id="KW-0285">Flavoprotein</keyword>
<evidence type="ECO:0000256" key="3">
    <source>
        <dbReference type="ARBA" id="ARBA00022827"/>
    </source>
</evidence>
<dbReference type="HOGENOM" id="CLU_016755_0_1_1"/>
<dbReference type="PIRSF" id="PIRSF000350">
    <property type="entry name" value="Mercury_reductase_MerA"/>
    <property type="match status" value="1"/>
</dbReference>
<dbReference type="EnsemblProtists" id="EKX42250">
    <property type="protein sequence ID" value="EKX42250"/>
    <property type="gene ID" value="GUITHDRAFT_153631"/>
</dbReference>
<dbReference type="Gene3D" id="3.50.50.60">
    <property type="entry name" value="FAD/NAD(P)-binding domain"/>
    <property type="match status" value="2"/>
</dbReference>
<dbReference type="eggNOG" id="KOG1335">
    <property type="taxonomic scope" value="Eukaryota"/>
</dbReference>
<dbReference type="GO" id="GO:0005739">
    <property type="term" value="C:mitochondrion"/>
    <property type="evidence" value="ECO:0007669"/>
    <property type="project" value="TreeGrafter"/>
</dbReference>
<evidence type="ECO:0000256" key="7">
    <source>
        <dbReference type="ARBA" id="ARBA00023284"/>
    </source>
</evidence>
<dbReference type="PaxDb" id="55529-EKX42250"/>
<evidence type="ECO:0000313" key="14">
    <source>
        <dbReference type="EMBL" id="EKX42250.1"/>
    </source>
</evidence>
<reference evidence="15" key="3">
    <citation type="submission" date="2016-03" db="UniProtKB">
        <authorList>
            <consortium name="EnsemblProtists"/>
        </authorList>
    </citation>
    <scope>IDENTIFICATION</scope>
</reference>
<dbReference type="NCBIfam" id="TIGR01350">
    <property type="entry name" value="lipoamide_DH"/>
    <property type="match status" value="1"/>
</dbReference>
<evidence type="ECO:0000259" key="13">
    <source>
        <dbReference type="Pfam" id="PF07992"/>
    </source>
</evidence>
<evidence type="ECO:0000256" key="1">
    <source>
        <dbReference type="ARBA" id="ARBA00007532"/>
    </source>
</evidence>
<dbReference type="RefSeq" id="XP_005829230.1">
    <property type="nucleotide sequence ID" value="XM_005829173.1"/>
</dbReference>
<evidence type="ECO:0000256" key="5">
    <source>
        <dbReference type="ARBA" id="ARBA00023027"/>
    </source>
</evidence>
<feature type="binding site" evidence="9">
    <location>
        <begin position="201"/>
        <end position="208"/>
    </location>
    <ligand>
        <name>NAD(+)</name>
        <dbReference type="ChEBI" id="CHEBI:57540"/>
    </ligand>
</feature>
<keyword evidence="3 9" id="KW-0274">FAD</keyword>
<feature type="binding site" evidence="9">
    <location>
        <position position="294"/>
    </location>
    <ligand>
        <name>NAD(+)</name>
        <dbReference type="ChEBI" id="CHEBI:57540"/>
    </ligand>
</feature>
<dbReference type="AlphaFoldDB" id="L1J2C8"/>
<dbReference type="InterPro" id="IPR012999">
    <property type="entry name" value="Pyr_OxRdtase_I_AS"/>
</dbReference>
<reference evidence="16" key="2">
    <citation type="submission" date="2012-11" db="EMBL/GenBank/DDBJ databases">
        <authorList>
            <person name="Kuo A."/>
            <person name="Curtis B.A."/>
            <person name="Tanifuji G."/>
            <person name="Burki F."/>
            <person name="Gruber A."/>
            <person name="Irimia M."/>
            <person name="Maruyama S."/>
            <person name="Arias M.C."/>
            <person name="Ball S.G."/>
            <person name="Gile G.H."/>
            <person name="Hirakawa Y."/>
            <person name="Hopkins J.F."/>
            <person name="Rensing S.A."/>
            <person name="Schmutz J."/>
            <person name="Symeonidi A."/>
            <person name="Elias M."/>
            <person name="Eveleigh R.J."/>
            <person name="Herman E.K."/>
            <person name="Klute M.J."/>
            <person name="Nakayama T."/>
            <person name="Obornik M."/>
            <person name="Reyes-Prieto A."/>
            <person name="Armbrust E.V."/>
            <person name="Aves S.J."/>
            <person name="Beiko R.G."/>
            <person name="Coutinho P."/>
            <person name="Dacks J.B."/>
            <person name="Durnford D.G."/>
            <person name="Fast N.M."/>
            <person name="Green B.R."/>
            <person name="Grisdale C."/>
            <person name="Hempe F."/>
            <person name="Henrissat B."/>
            <person name="Hoppner M.P."/>
            <person name="Ishida K.-I."/>
            <person name="Kim E."/>
            <person name="Koreny L."/>
            <person name="Kroth P.G."/>
            <person name="Liu Y."/>
            <person name="Malik S.-B."/>
            <person name="Maier U.G."/>
            <person name="McRose D."/>
            <person name="Mock T."/>
            <person name="Neilson J.A."/>
            <person name="Onodera N.T."/>
            <person name="Poole A.M."/>
            <person name="Pritham E.J."/>
            <person name="Richards T.A."/>
            <person name="Rocap G."/>
            <person name="Roy S.W."/>
            <person name="Sarai C."/>
            <person name="Schaack S."/>
            <person name="Shirato S."/>
            <person name="Slamovits C.H."/>
            <person name="Spencer D.F."/>
            <person name="Suzuki S."/>
            <person name="Worden A.Z."/>
            <person name="Zauner S."/>
            <person name="Barry K."/>
            <person name="Bell C."/>
            <person name="Bharti A.K."/>
            <person name="Crow J.A."/>
            <person name="Grimwood J."/>
            <person name="Kramer R."/>
            <person name="Lindquist E."/>
            <person name="Lucas S."/>
            <person name="Salamov A."/>
            <person name="McFadden G.I."/>
            <person name="Lane C.E."/>
            <person name="Keeling P.J."/>
            <person name="Gray M.W."/>
            <person name="Grigoriev I.V."/>
            <person name="Archibald J.M."/>
        </authorList>
    </citation>
    <scope>NUCLEOTIDE SEQUENCE</scope>
    <source>
        <strain evidence="16">CCMP2712</strain>
    </source>
</reference>
<feature type="binding site" evidence="9">
    <location>
        <position position="335"/>
    </location>
    <ligand>
        <name>FAD</name>
        <dbReference type="ChEBI" id="CHEBI:57692"/>
    </ligand>
</feature>
<name>L1J2C8_GUITC</name>
<dbReference type="EMBL" id="JH993018">
    <property type="protein sequence ID" value="EKX42250.1"/>
    <property type="molecule type" value="Genomic_DNA"/>
</dbReference>
<dbReference type="GO" id="GO:0006103">
    <property type="term" value="P:2-oxoglutarate metabolic process"/>
    <property type="evidence" value="ECO:0007669"/>
    <property type="project" value="TreeGrafter"/>
</dbReference>
<dbReference type="InterPro" id="IPR006258">
    <property type="entry name" value="Lipoamide_DH"/>
</dbReference>
<dbReference type="InterPro" id="IPR004099">
    <property type="entry name" value="Pyr_nucl-diS_OxRdtase_dimer"/>
</dbReference>
<dbReference type="GeneID" id="17298796"/>
<dbReference type="FunFam" id="3.30.390.30:FF:000001">
    <property type="entry name" value="Dihydrolipoyl dehydrogenase"/>
    <property type="match status" value="1"/>
</dbReference>
<comment type="catalytic activity">
    <reaction evidence="11">
        <text>N(6)-[(R)-dihydrolipoyl]-L-lysyl-[protein] + NAD(+) = N(6)-[(R)-lipoyl]-L-lysyl-[protein] + NADH + H(+)</text>
        <dbReference type="Rhea" id="RHEA:15045"/>
        <dbReference type="Rhea" id="RHEA-COMP:10474"/>
        <dbReference type="Rhea" id="RHEA-COMP:10475"/>
        <dbReference type="ChEBI" id="CHEBI:15378"/>
        <dbReference type="ChEBI" id="CHEBI:57540"/>
        <dbReference type="ChEBI" id="CHEBI:57945"/>
        <dbReference type="ChEBI" id="CHEBI:83099"/>
        <dbReference type="ChEBI" id="CHEBI:83100"/>
        <dbReference type="EC" id="1.8.1.4"/>
    </reaction>
</comment>
<accession>L1J2C8</accession>
<feature type="binding site" evidence="9">
    <location>
        <position position="132"/>
    </location>
    <ligand>
        <name>FAD</name>
        <dbReference type="ChEBI" id="CHEBI:57692"/>
    </ligand>
</feature>
<comment type="cofactor">
    <cofactor evidence="9 11">
        <name>FAD</name>
        <dbReference type="ChEBI" id="CHEBI:57692"/>
    </cofactor>
    <text evidence="9 11">Binds 1 FAD per subunit.</text>
</comment>